<dbReference type="PANTHER" id="PTHR13100:SF10">
    <property type="entry name" value="CELL GROWTH-REGULATING NUCLEOLAR PROTEIN"/>
    <property type="match status" value="1"/>
</dbReference>
<dbReference type="PANTHER" id="PTHR13100">
    <property type="entry name" value="CELL GROWTH-REGULATING NUCLEOLAR PROTEIN LYAR"/>
    <property type="match status" value="1"/>
</dbReference>
<evidence type="ECO:0000256" key="6">
    <source>
        <dbReference type="ARBA" id="ARBA00023242"/>
    </source>
</evidence>
<feature type="compositionally biased region" description="Basic residues" evidence="8">
    <location>
        <begin position="178"/>
        <end position="190"/>
    </location>
</feature>
<dbReference type="PROSITE" id="PS51804">
    <property type="entry name" value="ZF_C2HC_LYAR"/>
    <property type="match status" value="1"/>
</dbReference>
<evidence type="ECO:0000256" key="4">
    <source>
        <dbReference type="ARBA" id="ARBA00022771"/>
    </source>
</evidence>
<evidence type="ECO:0000256" key="5">
    <source>
        <dbReference type="ARBA" id="ARBA00022833"/>
    </source>
</evidence>
<dbReference type="InterPro" id="IPR039999">
    <property type="entry name" value="LYAR"/>
</dbReference>
<evidence type="ECO:0000256" key="7">
    <source>
        <dbReference type="PROSITE-ProRule" id="PRU01145"/>
    </source>
</evidence>
<dbReference type="GO" id="GO:0008270">
    <property type="term" value="F:zinc ion binding"/>
    <property type="evidence" value="ECO:0007669"/>
    <property type="project" value="UniProtKB-KW"/>
</dbReference>
<organism evidence="10">
    <name type="scientific">Spongospora subterranea</name>
    <dbReference type="NCBI Taxonomy" id="70186"/>
    <lineage>
        <taxon>Eukaryota</taxon>
        <taxon>Sar</taxon>
        <taxon>Rhizaria</taxon>
        <taxon>Endomyxa</taxon>
        <taxon>Phytomyxea</taxon>
        <taxon>Plasmodiophorida</taxon>
        <taxon>Plasmodiophoridae</taxon>
        <taxon>Spongospora</taxon>
    </lineage>
</organism>
<dbReference type="Pfam" id="PF08790">
    <property type="entry name" value="zf-LYAR"/>
    <property type="match status" value="1"/>
</dbReference>
<dbReference type="InterPro" id="IPR014898">
    <property type="entry name" value="Znf_C2H2_LYAR"/>
</dbReference>
<name>A0A0H5R9R5_9EUKA</name>
<accession>A0A0H5R9R5</accession>
<keyword evidence="4 7" id="KW-0863">Zinc-finger</keyword>
<dbReference type="InterPro" id="IPR036236">
    <property type="entry name" value="Znf_C2H2_sf"/>
</dbReference>
<dbReference type="SUPFAM" id="SSF57667">
    <property type="entry name" value="beta-beta-alpha zinc fingers"/>
    <property type="match status" value="2"/>
</dbReference>
<evidence type="ECO:0000256" key="2">
    <source>
        <dbReference type="ARBA" id="ARBA00022723"/>
    </source>
</evidence>
<dbReference type="Gene3D" id="3.30.1490.490">
    <property type="match status" value="1"/>
</dbReference>
<keyword evidence="2" id="KW-0479">Metal-binding</keyword>
<dbReference type="AlphaFoldDB" id="A0A0H5R9R5"/>
<feature type="compositionally biased region" description="Basic residues" evidence="8">
    <location>
        <begin position="111"/>
        <end position="122"/>
    </location>
</feature>
<keyword evidence="6" id="KW-0539">Nucleus</keyword>
<feature type="domain" description="Zinc finger C2H2 LYAR-type" evidence="9">
    <location>
        <begin position="28"/>
        <end position="54"/>
    </location>
</feature>
<protein>
    <recommendedName>
        <fullName evidence="9">Zinc finger C2H2 LYAR-type domain-containing protein</fullName>
    </recommendedName>
</protein>
<keyword evidence="3" id="KW-0677">Repeat</keyword>
<keyword evidence="5" id="KW-0862">Zinc</keyword>
<evidence type="ECO:0000259" key="9">
    <source>
        <dbReference type="Pfam" id="PF08790"/>
    </source>
</evidence>
<dbReference type="GO" id="GO:0003677">
    <property type="term" value="F:DNA binding"/>
    <property type="evidence" value="ECO:0007669"/>
    <property type="project" value="InterPro"/>
</dbReference>
<comment type="subcellular location">
    <subcellularLocation>
        <location evidence="1">Nucleus</location>
    </subcellularLocation>
</comment>
<sequence length="190" mass="20772">MVSFCCDGCNETLKKQKVASHYCGSRSVSCIDCSTTFYDDEYASHTSCISEAAKHQKGLYREKKKVQKSVPKVIVTKTIPTFPNDPAKISEDCGTCSNGKTIPAPASNDKVKKKSKSSKPKVKPTLSPSDKTAEKSLMAVKTKSAKKSSRELVDPVPSAKTSRSKHKRSHEDTSKVPKIYKAKKRSVVAV</sequence>
<dbReference type="GO" id="GO:0006364">
    <property type="term" value="P:rRNA processing"/>
    <property type="evidence" value="ECO:0007669"/>
    <property type="project" value="TreeGrafter"/>
</dbReference>
<evidence type="ECO:0000256" key="3">
    <source>
        <dbReference type="ARBA" id="ARBA00022737"/>
    </source>
</evidence>
<feature type="region of interest" description="Disordered" evidence="8">
    <location>
        <begin position="91"/>
        <end position="190"/>
    </location>
</feature>
<evidence type="ECO:0000256" key="8">
    <source>
        <dbReference type="SAM" id="MobiDB-lite"/>
    </source>
</evidence>
<proteinExistence type="predicted"/>
<dbReference type="EMBL" id="HACM01010386">
    <property type="protein sequence ID" value="CRZ10828.1"/>
    <property type="molecule type" value="Transcribed_RNA"/>
</dbReference>
<evidence type="ECO:0000256" key="1">
    <source>
        <dbReference type="ARBA" id="ARBA00004123"/>
    </source>
</evidence>
<reference evidence="10" key="1">
    <citation type="submission" date="2015-04" db="EMBL/GenBank/DDBJ databases">
        <title>The genome sequence of the plant pathogenic Rhizarian Plasmodiophora brassicae reveals insights in its biotrophic life cycle and the origin of chitin synthesis.</title>
        <authorList>
            <person name="Schwelm A."/>
            <person name="Fogelqvist J."/>
            <person name="Knaust A."/>
            <person name="Julke S."/>
            <person name="Lilja T."/>
            <person name="Dhandapani V."/>
            <person name="Bonilla-Rosso G."/>
            <person name="Karlsson M."/>
            <person name="Shevchenko A."/>
            <person name="Choi S.R."/>
            <person name="Kim H.G."/>
            <person name="Park J.Y."/>
            <person name="Lim Y.P."/>
            <person name="Ludwig-Muller J."/>
            <person name="Dixelius C."/>
        </authorList>
    </citation>
    <scope>NUCLEOTIDE SEQUENCE</scope>
    <source>
        <tissue evidence="10">Potato root galls</tissue>
    </source>
</reference>
<evidence type="ECO:0000313" key="10">
    <source>
        <dbReference type="EMBL" id="CRZ10828.1"/>
    </source>
</evidence>
<dbReference type="GO" id="GO:0005730">
    <property type="term" value="C:nucleolus"/>
    <property type="evidence" value="ECO:0007669"/>
    <property type="project" value="TreeGrafter"/>
</dbReference>
<dbReference type="GO" id="GO:0000122">
    <property type="term" value="P:negative regulation of transcription by RNA polymerase II"/>
    <property type="evidence" value="ECO:0007669"/>
    <property type="project" value="TreeGrafter"/>
</dbReference>